<feature type="transmembrane region" description="Helical" evidence="1">
    <location>
        <begin position="12"/>
        <end position="30"/>
    </location>
</feature>
<feature type="transmembrane region" description="Helical" evidence="1">
    <location>
        <begin position="107"/>
        <end position="130"/>
    </location>
</feature>
<gene>
    <name evidence="4" type="ORF">H9826_09705</name>
</gene>
<dbReference type="AlphaFoldDB" id="A0A9D1Z6C3"/>
<reference evidence="4" key="1">
    <citation type="journal article" date="2021" name="PeerJ">
        <title>Extensive microbial diversity within the chicken gut microbiome revealed by metagenomics and culture.</title>
        <authorList>
            <person name="Gilroy R."/>
            <person name="Ravi A."/>
            <person name="Getino M."/>
            <person name="Pursley I."/>
            <person name="Horton D.L."/>
            <person name="Alikhan N.F."/>
            <person name="Baker D."/>
            <person name="Gharbi K."/>
            <person name="Hall N."/>
            <person name="Watson M."/>
            <person name="Adriaenssens E.M."/>
            <person name="Foster-Nyarko E."/>
            <person name="Jarju S."/>
            <person name="Secka A."/>
            <person name="Antonio M."/>
            <person name="Oren A."/>
            <person name="Chaudhuri R.R."/>
            <person name="La Ragione R."/>
            <person name="Hildebrand F."/>
            <person name="Pallen M.J."/>
        </authorList>
    </citation>
    <scope>NUCLEOTIDE SEQUENCE</scope>
    <source>
        <strain evidence="4">CHK33-7979</strain>
    </source>
</reference>
<evidence type="ECO:0000313" key="5">
    <source>
        <dbReference type="Proteomes" id="UP000886824"/>
    </source>
</evidence>
<reference evidence="4" key="2">
    <citation type="submission" date="2021-04" db="EMBL/GenBank/DDBJ databases">
        <authorList>
            <person name="Gilroy R."/>
        </authorList>
    </citation>
    <scope>NUCLEOTIDE SEQUENCE</scope>
    <source>
        <strain evidence="4">CHK33-7979</strain>
    </source>
</reference>
<evidence type="ECO:0000256" key="1">
    <source>
        <dbReference type="SAM" id="Phobius"/>
    </source>
</evidence>
<dbReference type="InterPro" id="IPR052173">
    <property type="entry name" value="Beta-lactam_resp_regulator"/>
</dbReference>
<feature type="domain" description="Peptidase M56" evidence="3">
    <location>
        <begin position="9"/>
        <end position="292"/>
    </location>
</feature>
<keyword evidence="1" id="KW-0812">Transmembrane</keyword>
<dbReference type="InterPro" id="IPR016047">
    <property type="entry name" value="M23ase_b-sheet_dom"/>
</dbReference>
<name>A0A9D1Z6C3_9FIRM</name>
<dbReference type="CDD" id="cd12797">
    <property type="entry name" value="M23_peptidase"/>
    <property type="match status" value="1"/>
</dbReference>
<evidence type="ECO:0000313" key="4">
    <source>
        <dbReference type="EMBL" id="HIY74228.1"/>
    </source>
</evidence>
<dbReference type="PANTHER" id="PTHR34978:SF3">
    <property type="entry name" value="SLR0241 PROTEIN"/>
    <property type="match status" value="1"/>
</dbReference>
<organism evidence="4 5">
    <name type="scientific">Candidatus Intestinimonas merdavium</name>
    <dbReference type="NCBI Taxonomy" id="2838622"/>
    <lineage>
        <taxon>Bacteria</taxon>
        <taxon>Bacillati</taxon>
        <taxon>Bacillota</taxon>
        <taxon>Clostridia</taxon>
        <taxon>Eubacteriales</taxon>
        <taxon>Intestinimonas</taxon>
    </lineage>
</organism>
<feature type="transmembrane region" description="Helical" evidence="1">
    <location>
        <begin position="299"/>
        <end position="319"/>
    </location>
</feature>
<keyword evidence="1" id="KW-0472">Membrane</keyword>
<dbReference type="Proteomes" id="UP000886824">
    <property type="component" value="Unassembled WGS sequence"/>
</dbReference>
<feature type="transmembrane region" description="Helical" evidence="1">
    <location>
        <begin position="39"/>
        <end position="58"/>
    </location>
</feature>
<dbReference type="InterPro" id="IPR008756">
    <property type="entry name" value="Peptidase_M56"/>
</dbReference>
<dbReference type="InterPro" id="IPR011055">
    <property type="entry name" value="Dup_hybrid_motif"/>
</dbReference>
<evidence type="ECO:0000259" key="3">
    <source>
        <dbReference type="Pfam" id="PF05569"/>
    </source>
</evidence>
<keyword evidence="1" id="KW-1133">Transmembrane helix</keyword>
<evidence type="ECO:0000259" key="2">
    <source>
        <dbReference type="Pfam" id="PF01551"/>
    </source>
</evidence>
<proteinExistence type="predicted"/>
<dbReference type="PANTHER" id="PTHR34978">
    <property type="entry name" value="POSSIBLE SENSOR-TRANSDUCER PROTEIN BLAR"/>
    <property type="match status" value="1"/>
</dbReference>
<protein>
    <submittedName>
        <fullName evidence="4">Peptidoglycan DD-metalloendopeptidase family protein</fullName>
    </submittedName>
</protein>
<sequence>MIELLVQRLGQLSLTASAVLLPLLLLSSLIQRRYTSKTCYVLWLVLSVWLLLPVDWSLPESPVTIVVPEVSREWAAPPTPVTDPMETQWDMVTPEPSRFTMPSPAQILSGTWLSGALGMLLWHGTGYLLARRRLRSGSWEEPGDQALLAALWGGEHGQPEVLRTGDTEAPLSLGLFQPLVFLPASLGEGETEMILSHELSHIRRRDLWYKVLLLLVNAAHWFNPLVWWMCRQAGRNLEYCCDDAVVEGRDAAFRYDYGQVLLRYASHYAGVPLYATRLSSGGQQMKGRLMNLFIKKKTGVMLVAAAICAIAAVGTLVTFQSAQAEETPMTASEALDALAESVSISDKEITFTIPGAYEKSDDWRIQVSGRYRMGEDETMSVHLLDNDGIAGRWRGGEGFYSIPLADYNLDQFEDLTLWAFLFDEDGVEMEREVDLLALRGGILTDGTDLIIDTEAENCLWTWPVSDCQAITAYFGTRIHPITGEKSSHNGIDISAPEGTGVLAVRRGTVAKCGWDDTNGNYVLLDHGNGLTTLYGCLSAFSVRKGDTVEQGEILGTVGATGTGTGPHLHLEVSQDGALVDPLSCFPPLPEADGVSAEPSIQGTDFTYGGHTYDLTERSPAITSITAMEEVGGLILLECHTGPKNNIYIVFDLQTETFIKELAGTHLIWKGEDLTTAVYAFWGDICTYGGTVVAELDLGEKDYVSDLSFTEDGEQIKVEITKNGESGTQLVALP</sequence>
<dbReference type="SUPFAM" id="SSF51261">
    <property type="entry name" value="Duplicated hybrid motif"/>
    <property type="match status" value="1"/>
</dbReference>
<dbReference type="EMBL" id="DXCX01000100">
    <property type="protein sequence ID" value="HIY74228.1"/>
    <property type="molecule type" value="Genomic_DNA"/>
</dbReference>
<dbReference type="CDD" id="cd07341">
    <property type="entry name" value="M56_BlaR1_MecR1_like"/>
    <property type="match status" value="1"/>
</dbReference>
<dbReference type="Gene3D" id="2.70.70.10">
    <property type="entry name" value="Glucose Permease (Domain IIA)"/>
    <property type="match status" value="1"/>
</dbReference>
<comment type="caution">
    <text evidence="4">The sequence shown here is derived from an EMBL/GenBank/DDBJ whole genome shotgun (WGS) entry which is preliminary data.</text>
</comment>
<dbReference type="Pfam" id="PF01551">
    <property type="entry name" value="Peptidase_M23"/>
    <property type="match status" value="1"/>
</dbReference>
<accession>A0A9D1Z6C3</accession>
<feature type="domain" description="M23ase beta-sheet core" evidence="2">
    <location>
        <begin position="487"/>
        <end position="581"/>
    </location>
</feature>
<dbReference type="Pfam" id="PF05569">
    <property type="entry name" value="Peptidase_M56"/>
    <property type="match status" value="1"/>
</dbReference>